<feature type="domain" description="Xaa-Pro dipeptidyl-peptidase C-terminal" evidence="2">
    <location>
        <begin position="328"/>
        <end position="590"/>
    </location>
</feature>
<evidence type="ECO:0000256" key="1">
    <source>
        <dbReference type="ARBA" id="ARBA00022801"/>
    </source>
</evidence>
<dbReference type="SUPFAM" id="SSF49785">
    <property type="entry name" value="Galactose-binding domain-like"/>
    <property type="match status" value="1"/>
</dbReference>
<dbReference type="InterPro" id="IPR013736">
    <property type="entry name" value="Xaa-Pro_dipept_C"/>
</dbReference>
<dbReference type="Proteomes" id="UP000027920">
    <property type="component" value="Unassembled WGS sequence"/>
</dbReference>
<name>A0A072PLK7_9EURO</name>
<dbReference type="Gene3D" id="1.10.3020.20">
    <property type="match status" value="1"/>
</dbReference>
<dbReference type="OrthoDB" id="2578740at2759"/>
<dbReference type="HOGENOM" id="CLU_015590_3_0_1"/>
<gene>
    <name evidence="3" type="ORF">A1O9_02198</name>
</gene>
<keyword evidence="4" id="KW-1185">Reference proteome</keyword>
<accession>A0A072PLK7</accession>
<dbReference type="InterPro" id="IPR000383">
    <property type="entry name" value="Xaa-Pro-like_dom"/>
</dbReference>
<evidence type="ECO:0000313" key="3">
    <source>
        <dbReference type="EMBL" id="KEF60637.1"/>
    </source>
</evidence>
<reference evidence="3 4" key="1">
    <citation type="submission" date="2013-03" db="EMBL/GenBank/DDBJ databases">
        <title>The Genome Sequence of Exophiala aquamarina CBS 119918.</title>
        <authorList>
            <consortium name="The Broad Institute Genomics Platform"/>
            <person name="Cuomo C."/>
            <person name="de Hoog S."/>
            <person name="Gorbushina A."/>
            <person name="Walker B."/>
            <person name="Young S.K."/>
            <person name="Zeng Q."/>
            <person name="Gargeya S."/>
            <person name="Fitzgerald M."/>
            <person name="Haas B."/>
            <person name="Abouelleil A."/>
            <person name="Allen A.W."/>
            <person name="Alvarado L."/>
            <person name="Arachchi H.M."/>
            <person name="Berlin A.M."/>
            <person name="Chapman S.B."/>
            <person name="Gainer-Dewar J."/>
            <person name="Goldberg J."/>
            <person name="Griggs A."/>
            <person name="Gujja S."/>
            <person name="Hansen M."/>
            <person name="Howarth C."/>
            <person name="Imamovic A."/>
            <person name="Ireland A."/>
            <person name="Larimer J."/>
            <person name="McCowan C."/>
            <person name="Murphy C."/>
            <person name="Pearson M."/>
            <person name="Poon T.W."/>
            <person name="Priest M."/>
            <person name="Roberts A."/>
            <person name="Saif S."/>
            <person name="Shea T."/>
            <person name="Sisk P."/>
            <person name="Sykes S."/>
            <person name="Wortman J."/>
            <person name="Nusbaum C."/>
            <person name="Birren B."/>
        </authorList>
    </citation>
    <scope>NUCLEOTIDE SEQUENCE [LARGE SCALE GENOMIC DNA]</scope>
    <source>
        <strain evidence="3 4">CBS 119918</strain>
    </source>
</reference>
<dbReference type="PANTHER" id="PTHR43056">
    <property type="entry name" value="PEPTIDASE S9 PROLYL OLIGOPEPTIDASE"/>
    <property type="match status" value="1"/>
</dbReference>
<dbReference type="InterPro" id="IPR050585">
    <property type="entry name" value="Xaa-Pro_dipeptidyl-ppase/CocE"/>
</dbReference>
<dbReference type="InterPro" id="IPR008979">
    <property type="entry name" value="Galactose-bd-like_sf"/>
</dbReference>
<dbReference type="GeneID" id="25277143"/>
<dbReference type="Pfam" id="PF02129">
    <property type="entry name" value="Peptidase_S15"/>
    <property type="match status" value="1"/>
</dbReference>
<dbReference type="SUPFAM" id="SSF53474">
    <property type="entry name" value="alpha/beta-Hydrolases"/>
    <property type="match status" value="1"/>
</dbReference>
<dbReference type="RefSeq" id="XP_013263227.1">
    <property type="nucleotide sequence ID" value="XM_013407773.1"/>
</dbReference>
<dbReference type="Gene3D" id="2.60.120.260">
    <property type="entry name" value="Galactose-binding domain-like"/>
    <property type="match status" value="1"/>
</dbReference>
<dbReference type="VEuPathDB" id="FungiDB:A1O9_02198"/>
<dbReference type="AlphaFoldDB" id="A0A072PLK7"/>
<keyword evidence="1" id="KW-0378">Hydrolase</keyword>
<evidence type="ECO:0000313" key="4">
    <source>
        <dbReference type="Proteomes" id="UP000027920"/>
    </source>
</evidence>
<sequence>MAQEPNVKIGDVPILFRPLKHPELGVSGYDGPEHSVTILKAGHQREEGVKAFEVDTIYEKDVEVPMRDGVILKGDIFRPANSDSLKVPAIIPWSPYGKTGRGLSLNIMPGRMGVPRANTSGYEKFEAPDPAEWTARGYAIVSIDSRGSWDSQGYLCWAGTQEGRDGHDAIEWVAKLPWCTGTVATAGNSWLGRSQWYIAAERPPSLKCIAPLEGSGDLYREIHVRGGIACKPFLEWMMTNFRGRGYMEDPVAMLKKYPLMNDYWKDKRALVSSIEVPAYVLASYSTFLHLPGSLRGFEEIPHNKKWLRIHESQEWHDLYQKRTSDELQVFFDRYLKGVDNGWESTPQVRVSLLGYNQCNIRNQVYKAWPPPETNYTTLYAGAHGKLLGDAGKSHGVVSYQADADAQQVDNDSHELHFKWKIPERTFLIGSVRAVLYLSCNDLDDMDIFLQVRKADKNGSILRSYNVPDDEMAAMGISREKVPLTNPVVYLGPHGQIRASHRAIDTRISKPHYISHSHLMEERIPNGKVVKVETSIWPGGIIFEKDECLVIKISGHPMYLAEFPTLRGAFKANNKGLHKLYIGGEEASHFVVPFVQPSS</sequence>
<dbReference type="Gene3D" id="3.40.50.1820">
    <property type="entry name" value="alpha/beta hydrolase"/>
    <property type="match status" value="1"/>
</dbReference>
<dbReference type="PANTHER" id="PTHR43056:SF10">
    <property type="entry name" value="COCE_NOND FAMILY, PUTATIVE (AFU_ORTHOLOGUE AFUA_7G00600)-RELATED"/>
    <property type="match status" value="1"/>
</dbReference>
<protein>
    <recommendedName>
        <fullName evidence="2">Xaa-Pro dipeptidyl-peptidase C-terminal domain-containing protein</fullName>
    </recommendedName>
</protein>
<comment type="caution">
    <text evidence="3">The sequence shown here is derived from an EMBL/GenBank/DDBJ whole genome shotgun (WGS) entry which is preliminary data.</text>
</comment>
<dbReference type="NCBIfam" id="TIGR00976">
    <property type="entry name" value="CocE_NonD"/>
    <property type="match status" value="1"/>
</dbReference>
<dbReference type="InterPro" id="IPR005674">
    <property type="entry name" value="CocE/Ser_esterase"/>
</dbReference>
<dbReference type="InterPro" id="IPR029058">
    <property type="entry name" value="AB_hydrolase_fold"/>
</dbReference>
<dbReference type="SMART" id="SM00939">
    <property type="entry name" value="PepX_C"/>
    <property type="match status" value="1"/>
</dbReference>
<dbReference type="EMBL" id="AMGV01000002">
    <property type="protein sequence ID" value="KEF60637.1"/>
    <property type="molecule type" value="Genomic_DNA"/>
</dbReference>
<organism evidence="3 4">
    <name type="scientific">Exophiala aquamarina CBS 119918</name>
    <dbReference type="NCBI Taxonomy" id="1182545"/>
    <lineage>
        <taxon>Eukaryota</taxon>
        <taxon>Fungi</taxon>
        <taxon>Dikarya</taxon>
        <taxon>Ascomycota</taxon>
        <taxon>Pezizomycotina</taxon>
        <taxon>Eurotiomycetes</taxon>
        <taxon>Chaetothyriomycetidae</taxon>
        <taxon>Chaetothyriales</taxon>
        <taxon>Herpotrichiellaceae</taxon>
        <taxon>Exophiala</taxon>
    </lineage>
</organism>
<evidence type="ECO:0000259" key="2">
    <source>
        <dbReference type="SMART" id="SM00939"/>
    </source>
</evidence>
<dbReference type="Pfam" id="PF08530">
    <property type="entry name" value="PepX_C"/>
    <property type="match status" value="1"/>
</dbReference>
<proteinExistence type="predicted"/>
<dbReference type="GO" id="GO:0008239">
    <property type="term" value="F:dipeptidyl-peptidase activity"/>
    <property type="evidence" value="ECO:0007669"/>
    <property type="project" value="InterPro"/>
</dbReference>